<organism evidence="1 2">
    <name type="scientific">Haloferax massiliensis</name>
    <dbReference type="NCBI Taxonomy" id="1476858"/>
    <lineage>
        <taxon>Archaea</taxon>
        <taxon>Methanobacteriati</taxon>
        <taxon>Methanobacteriota</taxon>
        <taxon>Stenosarchaea group</taxon>
        <taxon>Halobacteria</taxon>
        <taxon>Halobacteriales</taxon>
        <taxon>Haloferacaceae</taxon>
        <taxon>Haloferax</taxon>
    </lineage>
</organism>
<evidence type="ECO:0000313" key="2">
    <source>
        <dbReference type="Proteomes" id="UP000198902"/>
    </source>
</evidence>
<gene>
    <name evidence="1" type="ORF">BN996_03171</name>
</gene>
<evidence type="ECO:0000313" key="1">
    <source>
        <dbReference type="EMBL" id="CQR52502.1"/>
    </source>
</evidence>
<dbReference type="AlphaFoldDB" id="A0A0D6JUW4"/>
<name>A0A0D6JUW4_9EURY</name>
<keyword evidence="2" id="KW-1185">Reference proteome</keyword>
<accession>A0A0D6JUW4</accession>
<reference evidence="2" key="1">
    <citation type="submission" date="2015-03" db="EMBL/GenBank/DDBJ databases">
        <authorList>
            <person name="Urmite Genomes"/>
        </authorList>
    </citation>
    <scope>NUCLEOTIDE SEQUENCE [LARGE SCALE GENOMIC DNA]</scope>
    <source>
        <strain evidence="2">Arc-Hr</strain>
    </source>
</reference>
<dbReference type="EMBL" id="CSTE01000004">
    <property type="protein sequence ID" value="CQR52502.1"/>
    <property type="molecule type" value="Genomic_DNA"/>
</dbReference>
<sequence>MNIQLCWHCLVSDLPNRCSPIERLMRSLKIVVLHKFYESLADASVTAHPRIMEAVDSHFEGVKPLFDEVSLYIVKPTAQS</sequence>
<dbReference type="Proteomes" id="UP000198902">
    <property type="component" value="Unassembled WGS sequence"/>
</dbReference>
<proteinExistence type="predicted"/>
<protein>
    <submittedName>
        <fullName evidence="1">Uncharacterized protein</fullName>
    </submittedName>
</protein>